<feature type="transmembrane region" description="Helical" evidence="8">
    <location>
        <begin position="308"/>
        <end position="330"/>
    </location>
</feature>
<feature type="transmembrane region" description="Helical" evidence="8">
    <location>
        <begin position="100"/>
        <end position="126"/>
    </location>
</feature>
<evidence type="ECO:0000256" key="8">
    <source>
        <dbReference type="SAM" id="Phobius"/>
    </source>
</evidence>
<feature type="transmembrane region" description="Helical" evidence="8">
    <location>
        <begin position="35"/>
        <end position="56"/>
    </location>
</feature>
<organism evidence="9 10">
    <name type="scientific">Alicyclobacillus fastidiosus</name>
    <dbReference type="NCBI Taxonomy" id="392011"/>
    <lineage>
        <taxon>Bacteria</taxon>
        <taxon>Bacillati</taxon>
        <taxon>Bacillota</taxon>
        <taxon>Bacilli</taxon>
        <taxon>Bacillales</taxon>
        <taxon>Alicyclobacillaceae</taxon>
        <taxon>Alicyclobacillus</taxon>
    </lineage>
</organism>
<evidence type="ECO:0000256" key="6">
    <source>
        <dbReference type="ARBA" id="ARBA00022989"/>
    </source>
</evidence>
<protein>
    <submittedName>
        <fullName evidence="9">Tellurite resistance/C4-dicarboxylate transporter family protein</fullName>
    </submittedName>
</protein>
<feature type="transmembrane region" description="Helical" evidence="8">
    <location>
        <begin position="172"/>
        <end position="195"/>
    </location>
</feature>
<dbReference type="InterPro" id="IPR004695">
    <property type="entry name" value="SLAC1/Mae1/Ssu1/TehA"/>
</dbReference>
<accession>A0ABV5AKG1</accession>
<keyword evidence="4" id="KW-1003">Cell membrane</keyword>
<name>A0ABV5AKG1_9BACL</name>
<dbReference type="InterPro" id="IPR051629">
    <property type="entry name" value="Sulfite_efflux_TDT"/>
</dbReference>
<feature type="transmembrane region" description="Helical" evidence="8">
    <location>
        <begin position="138"/>
        <end position="160"/>
    </location>
</feature>
<dbReference type="RefSeq" id="WP_275473436.1">
    <property type="nucleotide sequence ID" value="NZ_CP162940.1"/>
</dbReference>
<dbReference type="Proteomes" id="UP001579974">
    <property type="component" value="Unassembled WGS sequence"/>
</dbReference>
<feature type="transmembrane region" description="Helical" evidence="8">
    <location>
        <begin position="12"/>
        <end position="29"/>
    </location>
</feature>
<evidence type="ECO:0000256" key="3">
    <source>
        <dbReference type="ARBA" id="ARBA00022448"/>
    </source>
</evidence>
<evidence type="ECO:0000313" key="9">
    <source>
        <dbReference type="EMBL" id="MFB5192732.1"/>
    </source>
</evidence>
<keyword evidence="5 8" id="KW-0812">Transmembrane</keyword>
<proteinExistence type="inferred from homology"/>
<dbReference type="PANTHER" id="PTHR31686">
    <property type="match status" value="1"/>
</dbReference>
<feature type="transmembrane region" description="Helical" evidence="8">
    <location>
        <begin position="246"/>
        <end position="268"/>
    </location>
</feature>
<evidence type="ECO:0000256" key="7">
    <source>
        <dbReference type="ARBA" id="ARBA00023136"/>
    </source>
</evidence>
<evidence type="ECO:0000256" key="1">
    <source>
        <dbReference type="ARBA" id="ARBA00004651"/>
    </source>
</evidence>
<comment type="similarity">
    <text evidence="2">Belongs to the tellurite-resistance/dicarboxylate transporter (TDT) family.</text>
</comment>
<comment type="subcellular location">
    <subcellularLocation>
        <location evidence="1">Cell membrane</location>
        <topology evidence="1">Multi-pass membrane protein</topology>
    </subcellularLocation>
</comment>
<gene>
    <name evidence="9" type="ORF">KKP3000_001943</name>
</gene>
<dbReference type="Pfam" id="PF03595">
    <property type="entry name" value="SLAC1"/>
    <property type="match status" value="1"/>
</dbReference>
<evidence type="ECO:0000313" key="10">
    <source>
        <dbReference type="Proteomes" id="UP001579974"/>
    </source>
</evidence>
<feature type="transmembrane region" description="Helical" evidence="8">
    <location>
        <begin position="76"/>
        <end position="94"/>
    </location>
</feature>
<dbReference type="Gene3D" id="1.50.10.150">
    <property type="entry name" value="Voltage-dependent anion channel"/>
    <property type="match status" value="1"/>
</dbReference>
<feature type="transmembrane region" description="Helical" evidence="8">
    <location>
        <begin position="207"/>
        <end position="226"/>
    </location>
</feature>
<evidence type="ECO:0000256" key="5">
    <source>
        <dbReference type="ARBA" id="ARBA00022692"/>
    </source>
</evidence>
<dbReference type="EMBL" id="JBDXSU010000027">
    <property type="protein sequence ID" value="MFB5192732.1"/>
    <property type="molecule type" value="Genomic_DNA"/>
</dbReference>
<keyword evidence="10" id="KW-1185">Reference proteome</keyword>
<reference evidence="9 10" key="1">
    <citation type="journal article" date="2024" name="Int. J. Mol. Sci.">
        <title>Exploration of Alicyclobacillus spp. Genome in Search of Antibiotic Resistance.</title>
        <authorList>
            <person name="Bucka-Kolendo J."/>
            <person name="Kiousi D.E."/>
            <person name="Dekowska A."/>
            <person name="Mikolajczuk-Szczyrba A."/>
            <person name="Karadedos D.M."/>
            <person name="Michael P."/>
            <person name="Galanis A."/>
            <person name="Sokolowska B."/>
        </authorList>
    </citation>
    <scope>NUCLEOTIDE SEQUENCE [LARGE SCALE GENOMIC DNA]</scope>
    <source>
        <strain evidence="9 10">KKP 3000</strain>
    </source>
</reference>
<evidence type="ECO:0000256" key="2">
    <source>
        <dbReference type="ARBA" id="ARBA00008566"/>
    </source>
</evidence>
<evidence type="ECO:0000256" key="4">
    <source>
        <dbReference type="ARBA" id="ARBA00022475"/>
    </source>
</evidence>
<sequence>MLTKALEQLNPGYFSTVMATEIISLALLLNEYDTLSQIFFGLGIGLYVVFIVLYLLRAICFPKQVWGDLRNASRVFGYFTFIAGTNVLGTRLAYSNQYRIALVLGIVGVVCWIIFVYFVLVILLFYNQQPSNKVLSGTWLLTTVSAESIASLSSALASFLPQYHSSLLFLSYTTWSIGIVLYLILIALILNQFFFSHVSPSDLSPPYWINMGAVAITTLAGSRLIVYPLSTHFVIFVQPFVQGFTMMLWAWGTWWIPFLVLIGGWKYLVFKQPIVYEPGLWSAVFPLGMYTVATYTLSHVLGLHILRAIVPFCLWISTVAWVFVCALFAIHCVRTIRHS</sequence>
<keyword evidence="6 8" id="KW-1133">Transmembrane helix</keyword>
<dbReference type="InterPro" id="IPR038665">
    <property type="entry name" value="Voltage-dep_anion_channel_sf"/>
</dbReference>
<dbReference type="CDD" id="cd09319">
    <property type="entry name" value="TDT_like_1"/>
    <property type="match status" value="1"/>
</dbReference>
<dbReference type="PANTHER" id="PTHR31686:SF1">
    <property type="entry name" value="SULFITE EFFLUX PUMP SSU1"/>
    <property type="match status" value="1"/>
</dbReference>
<feature type="transmembrane region" description="Helical" evidence="8">
    <location>
        <begin position="280"/>
        <end position="302"/>
    </location>
</feature>
<keyword evidence="3" id="KW-0813">Transport</keyword>
<comment type="caution">
    <text evidence="9">The sequence shown here is derived from an EMBL/GenBank/DDBJ whole genome shotgun (WGS) entry which is preliminary data.</text>
</comment>
<keyword evidence="7 8" id="KW-0472">Membrane</keyword>